<dbReference type="AlphaFoldDB" id="A0A3N0DYG3"/>
<dbReference type="Proteomes" id="UP000269198">
    <property type="component" value="Unassembled WGS sequence"/>
</dbReference>
<gene>
    <name evidence="1" type="ORF">EFW17_22755</name>
</gene>
<dbReference type="RefSeq" id="WP_123203485.1">
    <property type="nucleotide sequence ID" value="NZ_RJMB01000036.1"/>
</dbReference>
<protein>
    <submittedName>
        <fullName evidence="1">3-methyladenine DNA glycosylase</fullName>
    </submittedName>
</protein>
<proteinExistence type="predicted"/>
<reference evidence="1 2" key="1">
    <citation type="submission" date="2018-11" db="EMBL/GenBank/DDBJ databases">
        <title>The genome draft of YIM 96095.</title>
        <authorList>
            <person name="Tang S.-K."/>
            <person name="Chunyu W.-X."/>
            <person name="Feng Y.-Z."/>
        </authorList>
    </citation>
    <scope>NUCLEOTIDE SEQUENCE [LARGE SCALE GENOMIC DNA]</scope>
    <source>
        <strain evidence="1 2">YIM 96095</strain>
    </source>
</reference>
<comment type="caution">
    <text evidence="1">The sequence shown here is derived from an EMBL/GenBank/DDBJ whole genome shotgun (WGS) entry which is preliminary data.</text>
</comment>
<name>A0A3N0DYG3_9ACTN</name>
<organism evidence="1 2">
    <name type="scientific">Halostreptopolyspora alba</name>
    <dbReference type="NCBI Taxonomy" id="2487137"/>
    <lineage>
        <taxon>Bacteria</taxon>
        <taxon>Bacillati</taxon>
        <taxon>Actinomycetota</taxon>
        <taxon>Actinomycetes</taxon>
        <taxon>Streptosporangiales</taxon>
        <taxon>Nocardiopsidaceae</taxon>
        <taxon>Halostreptopolyspora</taxon>
    </lineage>
</organism>
<evidence type="ECO:0000313" key="1">
    <source>
        <dbReference type="EMBL" id="RNL80648.1"/>
    </source>
</evidence>
<sequence>MNPCGTSTQRVPQRWPLLERDEWTEREARHHERVDAMLEGHLHRRRHGIAHPVEDFLFTYYSHRPGQLRRWHPGVGVGLARGALPTGPGDSCYTEVPGGVALDVDRFLEKRGTTVAFVSSLLRAVNGRPAHLGCFGLHEWAMVYRLRPGEARHSQVPLRLGHEGTDRVVESHRVRCSHFDAYRFFTDEARPRNELRPTRDSQVNMDQPGCLHANMDLYKWAYKLAPAVPSELVADCFELARDVRELDMRASPYDLTEYGYTPVRIETREGKAEYTAAQRRFAERASGLRSRLLRVCELLGG</sequence>
<accession>A0A3N0DYG3</accession>
<evidence type="ECO:0000313" key="2">
    <source>
        <dbReference type="Proteomes" id="UP000269198"/>
    </source>
</evidence>
<dbReference type="OrthoDB" id="9790578at2"/>
<dbReference type="EMBL" id="RJMB01000036">
    <property type="protein sequence ID" value="RNL80648.1"/>
    <property type="molecule type" value="Genomic_DNA"/>
</dbReference>
<keyword evidence="2" id="KW-1185">Reference proteome</keyword>